<dbReference type="SMART" id="SM01115">
    <property type="entry name" value="cwf21"/>
    <property type="match status" value="1"/>
</dbReference>
<dbReference type="InterPro" id="IPR013170">
    <property type="entry name" value="mRNA_splic_Cwf21_dom"/>
</dbReference>
<evidence type="ECO:0000313" key="4">
    <source>
        <dbReference type="Proteomes" id="UP000077202"/>
    </source>
</evidence>
<reference evidence="3" key="1">
    <citation type="submission" date="2016-03" db="EMBL/GenBank/DDBJ databases">
        <title>Mechanisms controlling the formation of the plant cell surface in tip-growing cells are functionally conserved among land plants.</title>
        <authorList>
            <person name="Honkanen S."/>
            <person name="Jones V.A."/>
            <person name="Morieri G."/>
            <person name="Champion C."/>
            <person name="Hetherington A.J."/>
            <person name="Kelly S."/>
            <person name="Saint-Marcoux D."/>
            <person name="Proust H."/>
            <person name="Prescott H."/>
            <person name="Dolan L."/>
        </authorList>
    </citation>
    <scope>NUCLEOTIDE SEQUENCE [LARGE SCALE GENOMIC DNA]</scope>
    <source>
        <tissue evidence="3">Whole gametophyte</tissue>
    </source>
</reference>
<feature type="region of interest" description="Disordered" evidence="1">
    <location>
        <begin position="122"/>
        <end position="142"/>
    </location>
</feature>
<dbReference type="AlphaFoldDB" id="A0A176VI41"/>
<dbReference type="GO" id="GO:0005634">
    <property type="term" value="C:nucleus"/>
    <property type="evidence" value="ECO:0007669"/>
    <property type="project" value="UniProtKB-ARBA"/>
</dbReference>
<gene>
    <name evidence="3" type="ORF">AXG93_517s1240</name>
</gene>
<feature type="compositionally biased region" description="Polar residues" evidence="1">
    <location>
        <begin position="304"/>
        <end position="316"/>
    </location>
</feature>
<dbReference type="Pfam" id="PF08312">
    <property type="entry name" value="cwf21"/>
    <property type="match status" value="1"/>
</dbReference>
<feature type="region of interest" description="Disordered" evidence="1">
    <location>
        <begin position="304"/>
        <end position="356"/>
    </location>
</feature>
<evidence type="ECO:0000313" key="3">
    <source>
        <dbReference type="EMBL" id="OAE20609.1"/>
    </source>
</evidence>
<accession>A0A176VI41</accession>
<feature type="region of interest" description="Disordered" evidence="1">
    <location>
        <begin position="32"/>
        <end position="53"/>
    </location>
</feature>
<dbReference type="Pfam" id="PF04032">
    <property type="entry name" value="Rpr2"/>
    <property type="match status" value="1"/>
</dbReference>
<feature type="domain" description="CWF21" evidence="2">
    <location>
        <begin position="56"/>
        <end position="101"/>
    </location>
</feature>
<dbReference type="Proteomes" id="UP000077202">
    <property type="component" value="Unassembled WGS sequence"/>
</dbReference>
<dbReference type="PANTHER" id="PTHR36072:SF2">
    <property type="entry name" value="OS01G0531000 PROTEIN"/>
    <property type="match status" value="1"/>
</dbReference>
<evidence type="ECO:0000259" key="2">
    <source>
        <dbReference type="SMART" id="SM01115"/>
    </source>
</evidence>
<evidence type="ECO:0000256" key="1">
    <source>
        <dbReference type="SAM" id="MobiDB-lite"/>
    </source>
</evidence>
<protein>
    <recommendedName>
        <fullName evidence="2">CWF21 domain-containing protein</fullName>
    </recommendedName>
</protein>
<proteinExistence type="predicted"/>
<keyword evidence="4" id="KW-1185">Reference proteome</keyword>
<name>A0A176VI41_MARPO</name>
<dbReference type="GO" id="GO:0006396">
    <property type="term" value="P:RNA processing"/>
    <property type="evidence" value="ECO:0007669"/>
    <property type="project" value="InterPro"/>
</dbReference>
<comment type="caution">
    <text evidence="3">The sequence shown here is derived from an EMBL/GenBank/DDBJ whole genome shotgun (WGS) entry which is preliminary data.</text>
</comment>
<dbReference type="PANTHER" id="PTHR36072">
    <property type="entry name" value="OS01G0541600 PROTEIN"/>
    <property type="match status" value="1"/>
</dbReference>
<organism evidence="3 4">
    <name type="scientific">Marchantia polymorpha subsp. ruderalis</name>
    <dbReference type="NCBI Taxonomy" id="1480154"/>
    <lineage>
        <taxon>Eukaryota</taxon>
        <taxon>Viridiplantae</taxon>
        <taxon>Streptophyta</taxon>
        <taxon>Embryophyta</taxon>
        <taxon>Marchantiophyta</taxon>
        <taxon>Marchantiopsida</taxon>
        <taxon>Marchantiidae</taxon>
        <taxon>Marchantiales</taxon>
        <taxon>Marchantiaceae</taxon>
        <taxon>Marchantia</taxon>
    </lineage>
</organism>
<dbReference type="InterPro" id="IPR007175">
    <property type="entry name" value="Rpr2/Snm1/Rpp21"/>
</dbReference>
<sequence length="356" mass="37850">MYNGLGLQTPRGSGTNGYIQTNKFFVKSRPLKSEARDFQNGQGQGGVSRKANKEILEDDRKRQIELKLTQLEDELLEQGSSLEDVAESVESSRKVLEAFSSENGNTTTSTSYGESFEREITMGEGKRKRGDSTGPSITPLGGKASAADTAIKLPAVVLEQSAASAASAPQAALSVLKQRPSHTVHASQGLRQYTATGQAFQFSGNHAGHLKVQYLAQIANWACTAVPSLGACYWQRLAAATEALSIPPPTPHSLCQRCESILHGGDNCSVRVTKAPKKWRKSKENVARISAIASPMVAAQTPLASSSASVNATAQATGGGTKRKRKGWSTLKDMTTAKAEPATPASLGFMSPNEKD</sequence>
<dbReference type="EMBL" id="LVLJ01003592">
    <property type="protein sequence ID" value="OAE20609.1"/>
    <property type="molecule type" value="Genomic_DNA"/>
</dbReference>
<dbReference type="CDD" id="cd21373">
    <property type="entry name" value="cwf21_SRRM2-like"/>
    <property type="match status" value="1"/>
</dbReference>